<organism evidence="1 2">
    <name type="scientific">Sphingomonas kyeonggiensis</name>
    <dbReference type="NCBI Taxonomy" id="1268553"/>
    <lineage>
        <taxon>Bacteria</taxon>
        <taxon>Pseudomonadati</taxon>
        <taxon>Pseudomonadota</taxon>
        <taxon>Alphaproteobacteria</taxon>
        <taxon>Sphingomonadales</taxon>
        <taxon>Sphingomonadaceae</taxon>
        <taxon>Sphingomonas</taxon>
    </lineage>
</organism>
<name>A0A7W6JSM3_9SPHN</name>
<protein>
    <submittedName>
        <fullName evidence="1">Uncharacterized protein</fullName>
    </submittedName>
</protein>
<sequence length="71" mass="7821">MLVYSDAPIAREVQDGLSYHATFGASFPRSRRALRFATDVLGHDRDRRSLIVLLAPDTPIDSIACEAFVTA</sequence>
<comment type="caution">
    <text evidence="1">The sequence shown here is derived from an EMBL/GenBank/DDBJ whole genome shotgun (WGS) entry which is preliminary data.</text>
</comment>
<dbReference type="RefSeq" id="WP_183997949.1">
    <property type="nucleotide sequence ID" value="NZ_JACIEH010000002.1"/>
</dbReference>
<dbReference type="AlphaFoldDB" id="A0A7W6JSM3"/>
<keyword evidence="2" id="KW-1185">Reference proteome</keyword>
<proteinExistence type="predicted"/>
<evidence type="ECO:0000313" key="1">
    <source>
        <dbReference type="EMBL" id="MBB4098849.1"/>
    </source>
</evidence>
<dbReference type="EMBL" id="JACIEH010000002">
    <property type="protein sequence ID" value="MBB4098849.1"/>
    <property type="molecule type" value="Genomic_DNA"/>
</dbReference>
<reference evidence="1 2" key="1">
    <citation type="submission" date="2020-08" db="EMBL/GenBank/DDBJ databases">
        <title>Genomic Encyclopedia of Type Strains, Phase IV (KMG-IV): sequencing the most valuable type-strain genomes for metagenomic binning, comparative biology and taxonomic classification.</title>
        <authorList>
            <person name="Goeker M."/>
        </authorList>
    </citation>
    <scope>NUCLEOTIDE SEQUENCE [LARGE SCALE GENOMIC DNA]</scope>
    <source>
        <strain evidence="1 2">DSM 101806</strain>
    </source>
</reference>
<accession>A0A7W6JSM3</accession>
<gene>
    <name evidence="1" type="ORF">GGR46_002413</name>
</gene>
<dbReference type="Proteomes" id="UP000557392">
    <property type="component" value="Unassembled WGS sequence"/>
</dbReference>
<evidence type="ECO:0000313" key="2">
    <source>
        <dbReference type="Proteomes" id="UP000557392"/>
    </source>
</evidence>